<reference evidence="8" key="1">
    <citation type="journal article" date="2018" name="Nat. Microbiol.">
        <title>Leveraging single-cell genomics to expand the fungal tree of life.</title>
        <authorList>
            <person name="Ahrendt S.R."/>
            <person name="Quandt C.A."/>
            <person name="Ciobanu D."/>
            <person name="Clum A."/>
            <person name="Salamov A."/>
            <person name="Andreopoulos B."/>
            <person name="Cheng J.F."/>
            <person name="Woyke T."/>
            <person name="Pelin A."/>
            <person name="Henrissat B."/>
            <person name="Reynolds N.K."/>
            <person name="Benny G.L."/>
            <person name="Smith M.E."/>
            <person name="James T.Y."/>
            <person name="Grigoriev I.V."/>
        </authorList>
    </citation>
    <scope>NUCLEOTIDE SEQUENCE [LARGE SCALE GENOMIC DNA]</scope>
    <source>
        <strain evidence="8">CSF55</strain>
    </source>
</reference>
<dbReference type="GO" id="GO:0036376">
    <property type="term" value="P:sodium ion export across plasma membrane"/>
    <property type="evidence" value="ECO:0007669"/>
    <property type="project" value="InterPro"/>
</dbReference>
<feature type="transmembrane region" description="Helical" evidence="5">
    <location>
        <begin position="105"/>
        <end position="128"/>
    </location>
</feature>
<dbReference type="GO" id="GO:0015385">
    <property type="term" value="F:sodium:proton antiporter activity"/>
    <property type="evidence" value="ECO:0007669"/>
    <property type="project" value="InterPro"/>
</dbReference>
<feature type="non-terminal residue" evidence="7">
    <location>
        <position position="257"/>
    </location>
</feature>
<dbReference type="PANTHER" id="PTHR31382:SF1">
    <property type="entry name" value="SODIUM ION_PROTON EXCHANGER (EUROFUNG)"/>
    <property type="match status" value="1"/>
</dbReference>
<evidence type="ECO:0000313" key="7">
    <source>
        <dbReference type="EMBL" id="RKP20740.1"/>
    </source>
</evidence>
<sequence length="257" mass="28759">MTLEEVIVEHLRYPVYQFICLIGALIVFYGLVSLFVKEKMYLTESLIATIIGIICGPSVLGLINLEHWFDTKEKSKFQRVLIAIQVMAVAVSLPRSYIISHKRSFLMFLLPIMLVMWVVSSIIVKLALSFSWTHSFIVGACVTPTDPILAHSVIKGKFANKYIPHHLRNIISAESGANDGLGFPLLMLPIYFLQTDNIGKALMQWLTITWLYEIGLSIVIGFILGYSAKHILQKSEKNGLIDKGSFLAFSIGLAVII</sequence>
<organism evidence="7 8">
    <name type="scientific">Rozella allomycis (strain CSF55)</name>
    <dbReference type="NCBI Taxonomy" id="988480"/>
    <lineage>
        <taxon>Eukaryota</taxon>
        <taxon>Fungi</taxon>
        <taxon>Fungi incertae sedis</taxon>
        <taxon>Cryptomycota</taxon>
        <taxon>Cryptomycota incertae sedis</taxon>
        <taxon>Rozella</taxon>
    </lineage>
</organism>
<evidence type="ECO:0000256" key="1">
    <source>
        <dbReference type="ARBA" id="ARBA00004141"/>
    </source>
</evidence>
<dbReference type="Pfam" id="PF00999">
    <property type="entry name" value="Na_H_Exchanger"/>
    <property type="match status" value="1"/>
</dbReference>
<dbReference type="GO" id="GO:0120029">
    <property type="term" value="P:proton export across plasma membrane"/>
    <property type="evidence" value="ECO:0007669"/>
    <property type="project" value="InterPro"/>
</dbReference>
<evidence type="ECO:0000256" key="3">
    <source>
        <dbReference type="ARBA" id="ARBA00022989"/>
    </source>
</evidence>
<keyword evidence="2 5" id="KW-0812">Transmembrane</keyword>
<feature type="transmembrane region" description="Helical" evidence="5">
    <location>
        <begin position="77"/>
        <end position="93"/>
    </location>
</feature>
<protein>
    <recommendedName>
        <fullName evidence="6">Cation/H+ exchanger transmembrane domain-containing protein</fullName>
    </recommendedName>
</protein>
<evidence type="ECO:0000256" key="4">
    <source>
        <dbReference type="ARBA" id="ARBA00023136"/>
    </source>
</evidence>
<keyword evidence="4 5" id="KW-0472">Membrane</keyword>
<evidence type="ECO:0000256" key="5">
    <source>
        <dbReference type="SAM" id="Phobius"/>
    </source>
</evidence>
<proteinExistence type="predicted"/>
<feature type="transmembrane region" description="Helical" evidence="5">
    <location>
        <begin position="15"/>
        <end position="34"/>
    </location>
</feature>
<gene>
    <name evidence="7" type="ORF">ROZALSC1DRAFT_12335</name>
</gene>
<feature type="transmembrane region" description="Helical" evidence="5">
    <location>
        <begin position="210"/>
        <end position="228"/>
    </location>
</feature>
<comment type="subcellular location">
    <subcellularLocation>
        <location evidence="1">Membrane</location>
        <topology evidence="1">Multi-pass membrane protein</topology>
    </subcellularLocation>
</comment>
<dbReference type="PANTHER" id="PTHR31382">
    <property type="entry name" value="NA(+)/H(+) ANTIPORTER"/>
    <property type="match status" value="1"/>
</dbReference>
<evidence type="ECO:0000313" key="8">
    <source>
        <dbReference type="Proteomes" id="UP000281549"/>
    </source>
</evidence>
<dbReference type="EMBL" id="ML005027">
    <property type="protein sequence ID" value="RKP20740.1"/>
    <property type="molecule type" value="Genomic_DNA"/>
</dbReference>
<feature type="transmembrane region" description="Helical" evidence="5">
    <location>
        <begin position="46"/>
        <end position="65"/>
    </location>
</feature>
<dbReference type="AlphaFoldDB" id="A0A4P9YPW5"/>
<dbReference type="Proteomes" id="UP000281549">
    <property type="component" value="Unassembled WGS sequence"/>
</dbReference>
<evidence type="ECO:0000256" key="2">
    <source>
        <dbReference type="ARBA" id="ARBA00022692"/>
    </source>
</evidence>
<accession>A0A4P9YPW5</accession>
<name>A0A4P9YPW5_ROZAC</name>
<dbReference type="GO" id="GO:0005886">
    <property type="term" value="C:plasma membrane"/>
    <property type="evidence" value="ECO:0007669"/>
    <property type="project" value="InterPro"/>
</dbReference>
<dbReference type="GO" id="GO:0042391">
    <property type="term" value="P:regulation of membrane potential"/>
    <property type="evidence" value="ECO:0007669"/>
    <property type="project" value="InterPro"/>
</dbReference>
<feature type="domain" description="Cation/H+ exchanger transmembrane" evidence="6">
    <location>
        <begin position="31"/>
        <end position="255"/>
    </location>
</feature>
<dbReference type="InterPro" id="IPR006153">
    <property type="entry name" value="Cation/H_exchanger_TM"/>
</dbReference>
<dbReference type="InterPro" id="IPR004712">
    <property type="entry name" value="Na+/H+_antiporter_fungi"/>
</dbReference>
<keyword evidence="3 5" id="KW-1133">Transmembrane helix</keyword>
<evidence type="ECO:0000259" key="6">
    <source>
        <dbReference type="Pfam" id="PF00999"/>
    </source>
</evidence>